<proteinExistence type="predicted"/>
<name>A0AC34QST0_9BILA</name>
<accession>A0AC34QST0</accession>
<evidence type="ECO:0000313" key="1">
    <source>
        <dbReference type="Proteomes" id="UP000887576"/>
    </source>
</evidence>
<sequence>MGTQQRMAAIAAAYAAGDDEDEDFIADESVKPKCDFLVTGDEELIKKYIETLKEQLAQGEGEAFVEVGTSVDGGDSGGLSMCELQIALAKNKEIAESLGCQVYPKNLVDRKNGNYSQIVFVRRNVDAKDFIEVRVAVIGNVDAGKSTLLGVLTHNTLDDGRGFARQKLFRHKHEFETGRTSSVGNDILGFNMDGEIVNDPNPHSGELHWPTVCCNAAKVVTFIDLAGHEKYLKTTIFGMTGHMPDYAMLMVGSNAGIIGTTREHFSIALSLKIPVFVVVTKIDMCPKNILEENMKMVDRLMKSGSAGKFPVVIRNTEDVVRVARNFAAGTLVPIFQVSNVTGQNMDLLRSFLNMIPLNRGSDENAPAEFHIDETFSVGGVGTVISGTCVAGRISVGDNLLIGPDALGQFVPFPIKSIHRKRVPVTSIKAGQTGSFSAKKFARRDVRKGMILADPAMNPQSCMYFDAEVYILHHPTTIMVNYQAMIHAGPVRQTGVITKMDKEVLRTADRANVTLKFIGHPEYIKEGTRVIFREGRTKAIGIVRKVYPLESKPKQTKSKTGKPTPATFVPVKSSKLNKQKGGYRH</sequence>
<protein>
    <submittedName>
        <fullName evidence="2">Tr-type G domain-containing protein</fullName>
    </submittedName>
</protein>
<evidence type="ECO:0000313" key="2">
    <source>
        <dbReference type="WBParaSite" id="JU765_v2.g19089.t1"/>
    </source>
</evidence>
<reference evidence="2" key="1">
    <citation type="submission" date="2022-11" db="UniProtKB">
        <authorList>
            <consortium name="WormBaseParasite"/>
        </authorList>
    </citation>
    <scope>IDENTIFICATION</scope>
</reference>
<dbReference type="Proteomes" id="UP000887576">
    <property type="component" value="Unplaced"/>
</dbReference>
<organism evidence="1 2">
    <name type="scientific">Panagrolaimus sp. JU765</name>
    <dbReference type="NCBI Taxonomy" id="591449"/>
    <lineage>
        <taxon>Eukaryota</taxon>
        <taxon>Metazoa</taxon>
        <taxon>Ecdysozoa</taxon>
        <taxon>Nematoda</taxon>
        <taxon>Chromadorea</taxon>
        <taxon>Rhabditida</taxon>
        <taxon>Tylenchina</taxon>
        <taxon>Panagrolaimomorpha</taxon>
        <taxon>Panagrolaimoidea</taxon>
        <taxon>Panagrolaimidae</taxon>
        <taxon>Panagrolaimus</taxon>
    </lineage>
</organism>
<dbReference type="WBParaSite" id="JU765_v2.g19089.t1">
    <property type="protein sequence ID" value="JU765_v2.g19089.t1"/>
    <property type="gene ID" value="JU765_v2.g19089"/>
</dbReference>